<dbReference type="NCBIfam" id="TIGR01539">
    <property type="entry name" value="portal_lambda"/>
    <property type="match status" value="1"/>
</dbReference>
<feature type="region of interest" description="Disordered" evidence="2">
    <location>
        <begin position="500"/>
        <end position="521"/>
    </location>
</feature>
<feature type="coiled-coil region" evidence="1">
    <location>
        <begin position="35"/>
        <end position="62"/>
    </location>
</feature>
<proteinExistence type="predicted"/>
<evidence type="ECO:0000313" key="4">
    <source>
        <dbReference type="Proteomes" id="UP000435649"/>
    </source>
</evidence>
<dbReference type="AlphaFoldDB" id="A0A844G1T9"/>
<keyword evidence="4" id="KW-1185">Reference proteome</keyword>
<name>A0A844G1T9_9BACT</name>
<evidence type="ECO:0000313" key="3">
    <source>
        <dbReference type="EMBL" id="MST97607.1"/>
    </source>
</evidence>
<dbReference type="GO" id="GO:0005198">
    <property type="term" value="F:structural molecule activity"/>
    <property type="evidence" value="ECO:0007669"/>
    <property type="project" value="InterPro"/>
</dbReference>
<dbReference type="Pfam" id="PF05136">
    <property type="entry name" value="Phage_portal_2"/>
    <property type="match status" value="1"/>
</dbReference>
<dbReference type="GO" id="GO:0019068">
    <property type="term" value="P:virion assembly"/>
    <property type="evidence" value="ECO:0007669"/>
    <property type="project" value="InterPro"/>
</dbReference>
<accession>A0A844G1T9</accession>
<dbReference type="InterPro" id="IPR006429">
    <property type="entry name" value="Phage_lambda_portal"/>
</dbReference>
<dbReference type="Proteomes" id="UP000435649">
    <property type="component" value="Unassembled WGS sequence"/>
</dbReference>
<dbReference type="EMBL" id="VUNS01000011">
    <property type="protein sequence ID" value="MST97607.1"/>
    <property type="molecule type" value="Genomic_DNA"/>
</dbReference>
<evidence type="ECO:0000256" key="1">
    <source>
        <dbReference type="SAM" id="Coils"/>
    </source>
</evidence>
<gene>
    <name evidence="3" type="ORF">FYJ85_11215</name>
</gene>
<reference evidence="3 4" key="1">
    <citation type="submission" date="2019-08" db="EMBL/GenBank/DDBJ databases">
        <title>In-depth cultivation of the pig gut microbiome towards novel bacterial diversity and tailored functional studies.</title>
        <authorList>
            <person name="Wylensek D."/>
            <person name="Hitch T.C.A."/>
            <person name="Clavel T."/>
        </authorList>
    </citation>
    <scope>NUCLEOTIDE SEQUENCE [LARGE SCALE GENOMIC DNA]</scope>
    <source>
        <strain evidence="3 4">BBE-744-WT-12</strain>
    </source>
</reference>
<sequence>MLNWIRDYFKRTEPAEPAERSFIGAEVNRFNQDFLMEAIRTNEDIRRNLPNLRNRSRELSKNNGDYRKYLRMCERNIVGPNGILLQTIVRLKNGKLDKMANQWIVKRWADFCMKGNCTANRRQGMRRLMKNIVRCWRIDGEVFLRRLPNFNNRHRYAFQLLDPAACPVTLNQVLPNGNRIVMGVELDPWDAPVAYYFYSRSNVDSSMGQYYDPIYAPTQRIDGEAYVRLPVEEINHFYDDELVGQVRGFPFGQAAMQEIYLLNSYVYAELVAADAASKKLGKIVNKKLPSQYGGRNADGTQKEAPIQRVKTEAGSFDLLTGDWDILTYDPQHPAANFPPFIKAMNRKVANGLDVAYNGFANDLESVNFSSMRGGVLDERDAWMDQQQTIIEDILDVEFPLWLQVQLLLPDSPYEPFAFERLNAAQWLPRRWSWVDPERDAQSKLSQVALGATTPQDIAAELGNNFDDNIEQIKEAVSALGPIREYLSIIKDLKGVFDKSQDLKPDNVIPPKNDENDDAEQK</sequence>
<keyword evidence="1" id="KW-0175">Coiled coil</keyword>
<evidence type="ECO:0000256" key="2">
    <source>
        <dbReference type="SAM" id="MobiDB-lite"/>
    </source>
</evidence>
<comment type="caution">
    <text evidence="3">The sequence shown here is derived from an EMBL/GenBank/DDBJ whole genome shotgun (WGS) entry which is preliminary data.</text>
</comment>
<organism evidence="3 4">
    <name type="scientific">Victivallis lenta</name>
    <dbReference type="NCBI Taxonomy" id="2606640"/>
    <lineage>
        <taxon>Bacteria</taxon>
        <taxon>Pseudomonadati</taxon>
        <taxon>Lentisphaerota</taxon>
        <taxon>Lentisphaeria</taxon>
        <taxon>Victivallales</taxon>
        <taxon>Victivallaceae</taxon>
        <taxon>Victivallis</taxon>
    </lineage>
</organism>
<protein>
    <submittedName>
        <fullName evidence="3">Phage portal protein</fullName>
    </submittedName>
</protein>